<protein>
    <submittedName>
        <fullName evidence="1">Uncharacterized protein</fullName>
    </submittedName>
</protein>
<proteinExistence type="predicted"/>
<reference evidence="1" key="1">
    <citation type="submission" date="2023-10" db="EMBL/GenBank/DDBJ databases">
        <authorList>
            <person name="Chen Y."/>
            <person name="Shah S."/>
            <person name="Dougan E. K."/>
            <person name="Thang M."/>
            <person name="Chan C."/>
        </authorList>
    </citation>
    <scope>NUCLEOTIDE SEQUENCE [LARGE SCALE GENOMIC DNA]</scope>
</reference>
<gene>
    <name evidence="1" type="ORF">PCOR1329_LOCUS33214</name>
</gene>
<keyword evidence="2" id="KW-1185">Reference proteome</keyword>
<dbReference type="EMBL" id="CAUYUJ010013869">
    <property type="protein sequence ID" value="CAK0836848.1"/>
    <property type="molecule type" value="Genomic_DNA"/>
</dbReference>
<name>A0ABN9SWN3_9DINO</name>
<accession>A0ABN9SWN3</accession>
<sequence length="103" mass="11719">MDDPPPDTQNRVLAAWEERPPERVAEYFVKVRSTGTPLSKRAYRSIVVAYERSDPTFVLKIDKEMKRPGIHFKRTAQNAGLGIHCKVGMHNEGHDLLMNIMAS</sequence>
<evidence type="ECO:0000313" key="1">
    <source>
        <dbReference type="EMBL" id="CAK0836848.1"/>
    </source>
</evidence>
<evidence type="ECO:0000313" key="2">
    <source>
        <dbReference type="Proteomes" id="UP001189429"/>
    </source>
</evidence>
<dbReference type="Proteomes" id="UP001189429">
    <property type="component" value="Unassembled WGS sequence"/>
</dbReference>
<comment type="caution">
    <text evidence="1">The sequence shown here is derived from an EMBL/GenBank/DDBJ whole genome shotgun (WGS) entry which is preliminary data.</text>
</comment>
<organism evidence="1 2">
    <name type="scientific">Prorocentrum cordatum</name>
    <dbReference type="NCBI Taxonomy" id="2364126"/>
    <lineage>
        <taxon>Eukaryota</taxon>
        <taxon>Sar</taxon>
        <taxon>Alveolata</taxon>
        <taxon>Dinophyceae</taxon>
        <taxon>Prorocentrales</taxon>
        <taxon>Prorocentraceae</taxon>
        <taxon>Prorocentrum</taxon>
    </lineage>
</organism>